<organism evidence="2 3">
    <name type="scientific">Chiloscyllium punctatum</name>
    <name type="common">Brownbanded bambooshark</name>
    <name type="synonym">Hemiscyllium punctatum</name>
    <dbReference type="NCBI Taxonomy" id="137246"/>
    <lineage>
        <taxon>Eukaryota</taxon>
        <taxon>Metazoa</taxon>
        <taxon>Chordata</taxon>
        <taxon>Craniata</taxon>
        <taxon>Vertebrata</taxon>
        <taxon>Chondrichthyes</taxon>
        <taxon>Elasmobranchii</taxon>
        <taxon>Galeomorphii</taxon>
        <taxon>Galeoidea</taxon>
        <taxon>Orectolobiformes</taxon>
        <taxon>Hemiscylliidae</taxon>
        <taxon>Chiloscyllium</taxon>
    </lineage>
</organism>
<dbReference type="AlphaFoldDB" id="A0A401RGE5"/>
<comment type="caution">
    <text evidence="2">The sequence shown here is derived from an EMBL/GenBank/DDBJ whole genome shotgun (WGS) entry which is preliminary data.</text>
</comment>
<sequence length="178" mass="19692">MEAGLGVAAGALQLLDTFKRPSIASQGEPPPRRQLHVLQRTQRSRQPISGRARAPGWGANPRRRPRGNLPGPAAVFPGHCGYCSSTPAAGILWEHNSMQWCCSKVQHTSSKRWAGTSGVSGRKRQEDAPLRGSQKTHRYRQNVHMAQVSGLKLQTIENLICLCITYQRRQRSECSLCV</sequence>
<reference evidence="2 3" key="1">
    <citation type="journal article" date="2018" name="Nat. Ecol. Evol.">
        <title>Shark genomes provide insights into elasmobranch evolution and the origin of vertebrates.</title>
        <authorList>
            <person name="Hara Y"/>
            <person name="Yamaguchi K"/>
            <person name="Onimaru K"/>
            <person name="Kadota M"/>
            <person name="Koyanagi M"/>
            <person name="Keeley SD"/>
            <person name="Tatsumi K"/>
            <person name="Tanaka K"/>
            <person name="Motone F"/>
            <person name="Kageyama Y"/>
            <person name="Nozu R"/>
            <person name="Adachi N"/>
            <person name="Nishimura O"/>
            <person name="Nakagawa R"/>
            <person name="Tanegashima C"/>
            <person name="Kiyatake I"/>
            <person name="Matsumoto R"/>
            <person name="Murakumo K"/>
            <person name="Nishida K"/>
            <person name="Terakita A"/>
            <person name="Kuratani S"/>
            <person name="Sato K"/>
            <person name="Hyodo S Kuraku.S."/>
        </authorList>
    </citation>
    <scope>NUCLEOTIDE SEQUENCE [LARGE SCALE GENOMIC DNA]</scope>
</reference>
<accession>A0A401RGE5</accession>
<proteinExistence type="predicted"/>
<protein>
    <submittedName>
        <fullName evidence="2">Uncharacterized protein</fullName>
    </submittedName>
</protein>
<evidence type="ECO:0000313" key="2">
    <source>
        <dbReference type="EMBL" id="GCC17211.1"/>
    </source>
</evidence>
<feature type="region of interest" description="Disordered" evidence="1">
    <location>
        <begin position="21"/>
        <end position="70"/>
    </location>
</feature>
<feature type="region of interest" description="Disordered" evidence="1">
    <location>
        <begin position="112"/>
        <end position="137"/>
    </location>
</feature>
<dbReference type="EMBL" id="BEZZ01001297">
    <property type="protein sequence ID" value="GCC17211.1"/>
    <property type="molecule type" value="Genomic_DNA"/>
</dbReference>
<gene>
    <name evidence="2" type="ORF">chiPu_0017485</name>
</gene>
<dbReference type="Proteomes" id="UP000287033">
    <property type="component" value="Unassembled WGS sequence"/>
</dbReference>
<evidence type="ECO:0000313" key="3">
    <source>
        <dbReference type="Proteomes" id="UP000287033"/>
    </source>
</evidence>
<feature type="compositionally biased region" description="Low complexity" evidence="1">
    <location>
        <begin position="50"/>
        <end position="60"/>
    </location>
</feature>
<keyword evidence="3" id="KW-1185">Reference proteome</keyword>
<name>A0A401RGE5_CHIPU</name>
<evidence type="ECO:0000256" key="1">
    <source>
        <dbReference type="SAM" id="MobiDB-lite"/>
    </source>
</evidence>